<evidence type="ECO:0000313" key="1">
    <source>
        <dbReference type="EMBL" id="ACY17410.1"/>
    </source>
</evidence>
<accession>D0LU46</accession>
<dbReference type="STRING" id="502025.Hoch_4921"/>
<dbReference type="RefSeq" id="WP_012830002.1">
    <property type="nucleotide sequence ID" value="NC_013440.1"/>
</dbReference>
<dbReference type="Pfam" id="PF06245">
    <property type="entry name" value="DUF1015"/>
    <property type="match status" value="1"/>
</dbReference>
<sequence>MAAIAPFCGILYDPERAPASQVVAPPYDVIDSEERARLAARHANNSIHLILPQAAASDGAAASGAAGDKYAAARATQSEWLDSGVLRRDQRPAIYRYHQVFTSAELGGRTVTRRGFIAAVRLHAFDEGVIMPHERTLRGPKIDRLALMEATESHLSQIFGMYQDPSGGTDRVFNELERRKPAIDATTDDGTRHLLWRLTEREAIGQLTRLMAPLKIYIADGHHRYETMLAQRQRASERAGGQLPEHAAVQYATMFLANMNDPGLVVLPTHRLLHDVEGFSPEDLIAAASTYFDISTIPGAAHNAQRLRAELATASSKRPSFAAVWPFQEDATVFSLKPQAKSEFLPTHAALRELDVSILHGIILEELLGIDRAAQEAQTNIRYYKDTQKALDAIADCKGQICFIMNPTPVEQVKAVADAHEVMPQKSTYFYPKIASGLVFRSVSADEELD</sequence>
<protein>
    <recommendedName>
        <fullName evidence="3">DUF1015 domain-containing protein</fullName>
    </recommendedName>
</protein>
<dbReference type="PIRSF" id="PIRSF033563">
    <property type="entry name" value="UCP033563"/>
    <property type="match status" value="1"/>
</dbReference>
<dbReference type="HOGENOM" id="CLU_031277_2_0_7"/>
<dbReference type="InterPro" id="IPR008323">
    <property type="entry name" value="UCP033563"/>
</dbReference>
<name>D0LU46_HALO1</name>
<proteinExistence type="predicted"/>
<reference evidence="1 2" key="1">
    <citation type="journal article" date="2010" name="Stand. Genomic Sci.">
        <title>Complete genome sequence of Haliangium ochraceum type strain (SMP-2).</title>
        <authorList>
            <consortium name="US DOE Joint Genome Institute (JGI-PGF)"/>
            <person name="Ivanova N."/>
            <person name="Daum C."/>
            <person name="Lang E."/>
            <person name="Abt B."/>
            <person name="Kopitz M."/>
            <person name="Saunders E."/>
            <person name="Lapidus A."/>
            <person name="Lucas S."/>
            <person name="Glavina Del Rio T."/>
            <person name="Nolan M."/>
            <person name="Tice H."/>
            <person name="Copeland A."/>
            <person name="Cheng J.F."/>
            <person name="Chen F."/>
            <person name="Bruce D."/>
            <person name="Goodwin L."/>
            <person name="Pitluck S."/>
            <person name="Mavromatis K."/>
            <person name="Pati A."/>
            <person name="Mikhailova N."/>
            <person name="Chen A."/>
            <person name="Palaniappan K."/>
            <person name="Land M."/>
            <person name="Hauser L."/>
            <person name="Chang Y.J."/>
            <person name="Jeffries C.D."/>
            <person name="Detter J.C."/>
            <person name="Brettin T."/>
            <person name="Rohde M."/>
            <person name="Goker M."/>
            <person name="Bristow J."/>
            <person name="Markowitz V."/>
            <person name="Eisen J.A."/>
            <person name="Hugenholtz P."/>
            <person name="Kyrpides N.C."/>
            <person name="Klenk H.P."/>
        </authorList>
    </citation>
    <scope>NUCLEOTIDE SEQUENCE [LARGE SCALE GENOMIC DNA]</scope>
    <source>
        <strain evidence="2">DSM 14365 / CIP 107738 / JCM 11303 / AJ 13395 / SMP-2</strain>
    </source>
</reference>
<dbReference type="PANTHER" id="PTHR36454">
    <property type="entry name" value="LMO2823 PROTEIN"/>
    <property type="match status" value="1"/>
</dbReference>
<dbReference type="PANTHER" id="PTHR36454:SF1">
    <property type="entry name" value="DUF1015 DOMAIN-CONTAINING PROTEIN"/>
    <property type="match status" value="1"/>
</dbReference>
<dbReference type="OrthoDB" id="9781616at2"/>
<dbReference type="Proteomes" id="UP000001880">
    <property type="component" value="Chromosome"/>
</dbReference>
<evidence type="ECO:0008006" key="3">
    <source>
        <dbReference type="Google" id="ProtNLM"/>
    </source>
</evidence>
<dbReference type="EMBL" id="CP001804">
    <property type="protein sequence ID" value="ACY17410.1"/>
    <property type="molecule type" value="Genomic_DNA"/>
</dbReference>
<gene>
    <name evidence="1" type="ordered locus">Hoch_4921</name>
</gene>
<keyword evidence="2" id="KW-1185">Reference proteome</keyword>
<organism evidence="1 2">
    <name type="scientific">Haliangium ochraceum (strain DSM 14365 / JCM 11303 / SMP-2)</name>
    <dbReference type="NCBI Taxonomy" id="502025"/>
    <lineage>
        <taxon>Bacteria</taxon>
        <taxon>Pseudomonadati</taxon>
        <taxon>Myxococcota</taxon>
        <taxon>Polyangia</taxon>
        <taxon>Haliangiales</taxon>
        <taxon>Kofleriaceae</taxon>
        <taxon>Haliangium</taxon>
    </lineage>
</organism>
<dbReference type="eggNOG" id="COG4198">
    <property type="taxonomic scope" value="Bacteria"/>
</dbReference>
<dbReference type="KEGG" id="hoh:Hoch_4921"/>
<dbReference type="AlphaFoldDB" id="D0LU46"/>
<evidence type="ECO:0000313" key="2">
    <source>
        <dbReference type="Proteomes" id="UP000001880"/>
    </source>
</evidence>